<gene>
    <name evidence="2" type="ORF">ARD30_14685</name>
    <name evidence="3" type="ORF">SAMN05660750_04418</name>
</gene>
<sequence>MQTTYHWLAGFAQSVGLLYFVAVFLGVCVYAFWPKNRARFEQAALNPLRED</sequence>
<organism evidence="2 4">
    <name type="scientific">Bosea thiooxidans</name>
    <dbReference type="NCBI Taxonomy" id="53254"/>
    <lineage>
        <taxon>Bacteria</taxon>
        <taxon>Pseudomonadati</taxon>
        <taxon>Pseudomonadota</taxon>
        <taxon>Alphaproteobacteria</taxon>
        <taxon>Hyphomicrobiales</taxon>
        <taxon>Boseaceae</taxon>
        <taxon>Bosea</taxon>
    </lineage>
</organism>
<keyword evidence="1" id="KW-0472">Membrane</keyword>
<dbReference type="STRING" id="53254.SAMN05660750_04418"/>
<dbReference type="CDD" id="cd01324">
    <property type="entry name" value="cbb3_Oxidase_CcoQ"/>
    <property type="match status" value="1"/>
</dbReference>
<dbReference type="EMBL" id="LMAR01000042">
    <property type="protein sequence ID" value="KQK30104.1"/>
    <property type="molecule type" value="Genomic_DNA"/>
</dbReference>
<accession>A0A0Q3I5C8</accession>
<dbReference type="OrthoDB" id="7173870at2"/>
<dbReference type="Proteomes" id="UP000190130">
    <property type="component" value="Unassembled WGS sequence"/>
</dbReference>
<feature type="transmembrane region" description="Helical" evidence="1">
    <location>
        <begin position="6"/>
        <end position="33"/>
    </location>
</feature>
<keyword evidence="1" id="KW-0812">Transmembrane</keyword>
<proteinExistence type="predicted"/>
<evidence type="ECO:0000313" key="5">
    <source>
        <dbReference type="Proteomes" id="UP000190130"/>
    </source>
</evidence>
<dbReference type="InterPro" id="IPR008621">
    <property type="entry name" value="Cbb3-typ_cyt_oxidase_comp"/>
</dbReference>
<reference evidence="2 4" key="1">
    <citation type="submission" date="2015-10" db="EMBL/GenBank/DDBJ databases">
        <title>Draft genome of Bosea thiooxidans.</title>
        <authorList>
            <person name="Wang X."/>
        </authorList>
    </citation>
    <scope>NUCLEOTIDE SEQUENCE [LARGE SCALE GENOMIC DNA]</scope>
    <source>
        <strain evidence="2 4">CGMCC 9174</strain>
    </source>
</reference>
<evidence type="ECO:0000256" key="1">
    <source>
        <dbReference type="SAM" id="Phobius"/>
    </source>
</evidence>
<evidence type="ECO:0000313" key="4">
    <source>
        <dbReference type="Proteomes" id="UP000051562"/>
    </source>
</evidence>
<reference evidence="3 5" key="2">
    <citation type="submission" date="2017-02" db="EMBL/GenBank/DDBJ databases">
        <authorList>
            <person name="Peterson S.W."/>
        </authorList>
    </citation>
    <scope>NUCLEOTIDE SEQUENCE [LARGE SCALE GENOMIC DNA]</scope>
    <source>
        <strain evidence="3 5">DSM 9653</strain>
    </source>
</reference>
<keyword evidence="1" id="KW-1133">Transmembrane helix</keyword>
<keyword evidence="4" id="KW-1185">Reference proteome</keyword>
<name>A0A0Q3I5C8_9HYPH</name>
<protein>
    <submittedName>
        <fullName evidence="2 3">Cytochrome C oxidase</fullName>
    </submittedName>
</protein>
<evidence type="ECO:0000313" key="3">
    <source>
        <dbReference type="EMBL" id="SKC11853.1"/>
    </source>
</evidence>
<dbReference type="Proteomes" id="UP000051562">
    <property type="component" value="Unassembled WGS sequence"/>
</dbReference>
<dbReference type="RefSeq" id="WP_055728507.1">
    <property type="nucleotide sequence ID" value="NZ_FUYX01000015.1"/>
</dbReference>
<dbReference type="EMBL" id="FUYX01000015">
    <property type="protein sequence ID" value="SKC11853.1"/>
    <property type="molecule type" value="Genomic_DNA"/>
</dbReference>
<evidence type="ECO:0000313" key="2">
    <source>
        <dbReference type="EMBL" id="KQK30104.1"/>
    </source>
</evidence>
<dbReference type="AlphaFoldDB" id="A0A0Q3I5C8"/>
<dbReference type="Pfam" id="PF05545">
    <property type="entry name" value="FixQ"/>
    <property type="match status" value="1"/>
</dbReference>